<dbReference type="Proteomes" id="UP000194761">
    <property type="component" value="Unassembled WGS sequence"/>
</dbReference>
<sequence length="118" mass="13742">MATAGGILQLMPLAEAIPPVHGKVGKSRRRPKTLYADRAYDHDRYRRQLREKRIEPIIPRRGTPHGSGLGVHHWVVEQTIALLHWLRRLRIRREIRDDIHGALMTLASDVICRRRLNH</sequence>
<reference evidence="1 2" key="1">
    <citation type="submission" date="2017-05" db="EMBL/GenBank/DDBJ databases">
        <title>Biotechnological potential of actinobacteria isolated from South African environments.</title>
        <authorList>
            <person name="Le Roes-Hill M."/>
            <person name="Prins A."/>
            <person name="Durrell K.A."/>
        </authorList>
    </citation>
    <scope>NUCLEOTIDE SEQUENCE [LARGE SCALE GENOMIC DNA]</scope>
    <source>
        <strain evidence="1">M26</strain>
    </source>
</reference>
<dbReference type="EMBL" id="NGFP01000283">
    <property type="protein sequence ID" value="OUC88136.1"/>
    <property type="molecule type" value="Genomic_DNA"/>
</dbReference>
<evidence type="ECO:0008006" key="3">
    <source>
        <dbReference type="Google" id="ProtNLM"/>
    </source>
</evidence>
<dbReference type="AlphaFoldDB" id="A0A243R121"/>
<proteinExistence type="predicted"/>
<name>A0A243R121_9ACTN</name>
<protein>
    <recommendedName>
        <fullName evidence="3">Transposase IS4-like domain-containing protein</fullName>
    </recommendedName>
</protein>
<comment type="caution">
    <text evidence="1">The sequence shown here is derived from an EMBL/GenBank/DDBJ whole genome shotgun (WGS) entry which is preliminary data.</text>
</comment>
<evidence type="ECO:0000313" key="2">
    <source>
        <dbReference type="Proteomes" id="UP000194761"/>
    </source>
</evidence>
<evidence type="ECO:0000313" key="1">
    <source>
        <dbReference type="EMBL" id="OUC88136.1"/>
    </source>
</evidence>
<accession>A0A243R121</accession>
<gene>
    <name evidence="1" type="ORF">CA984_37895</name>
</gene>
<organism evidence="1 2">
    <name type="scientific">Streptosporangium minutum</name>
    <dbReference type="NCBI Taxonomy" id="569862"/>
    <lineage>
        <taxon>Bacteria</taxon>
        <taxon>Bacillati</taxon>
        <taxon>Actinomycetota</taxon>
        <taxon>Actinomycetes</taxon>
        <taxon>Streptosporangiales</taxon>
        <taxon>Streptosporangiaceae</taxon>
        <taxon>Streptosporangium</taxon>
    </lineage>
</organism>
<keyword evidence="2" id="KW-1185">Reference proteome</keyword>